<dbReference type="Gene3D" id="2.115.10.20">
    <property type="entry name" value="Glycosyl hydrolase domain, family 43"/>
    <property type="match status" value="1"/>
</dbReference>
<dbReference type="PANTHER" id="PTHR43772:SF2">
    <property type="entry name" value="PUTATIVE (AFU_ORTHOLOGUE AFUA_2G04480)-RELATED"/>
    <property type="match status" value="1"/>
</dbReference>
<feature type="signal peptide" evidence="7">
    <location>
        <begin position="1"/>
        <end position="21"/>
    </location>
</feature>
<organism evidence="8 9">
    <name type="scientific">Shewanella avicenniae</name>
    <dbReference type="NCBI Taxonomy" id="2814294"/>
    <lineage>
        <taxon>Bacteria</taxon>
        <taxon>Pseudomonadati</taxon>
        <taxon>Pseudomonadota</taxon>
        <taxon>Gammaproteobacteria</taxon>
        <taxon>Alteromonadales</taxon>
        <taxon>Shewanellaceae</taxon>
        <taxon>Shewanella</taxon>
    </lineage>
</organism>
<name>A0ABX7QP17_9GAMM</name>
<evidence type="ECO:0000256" key="5">
    <source>
        <dbReference type="ARBA" id="ARBA00023295"/>
    </source>
</evidence>
<keyword evidence="5 6" id="KW-0326">Glycosidase</keyword>
<feature type="chain" id="PRO_5046169805" evidence="7">
    <location>
        <begin position="22"/>
        <end position="304"/>
    </location>
</feature>
<evidence type="ECO:0000313" key="8">
    <source>
        <dbReference type="EMBL" id="QSX32666.1"/>
    </source>
</evidence>
<keyword evidence="4" id="KW-0119">Carbohydrate metabolism</keyword>
<dbReference type="RefSeq" id="WP_207353907.1">
    <property type="nucleotide sequence ID" value="NZ_CP071503.1"/>
</dbReference>
<evidence type="ECO:0000256" key="7">
    <source>
        <dbReference type="SAM" id="SignalP"/>
    </source>
</evidence>
<dbReference type="SUPFAM" id="SSF75005">
    <property type="entry name" value="Arabinanase/levansucrase/invertase"/>
    <property type="match status" value="1"/>
</dbReference>
<keyword evidence="3 6" id="KW-0378">Hydrolase</keyword>
<dbReference type="InterPro" id="IPR023296">
    <property type="entry name" value="Glyco_hydro_beta-prop_sf"/>
</dbReference>
<evidence type="ECO:0000256" key="3">
    <source>
        <dbReference type="ARBA" id="ARBA00022801"/>
    </source>
</evidence>
<protein>
    <submittedName>
        <fullName evidence="8">Family 43 glycosylhydrolase</fullName>
    </submittedName>
</protein>
<dbReference type="Pfam" id="PF04616">
    <property type="entry name" value="Glyco_hydro_43"/>
    <property type="match status" value="1"/>
</dbReference>
<gene>
    <name evidence="8" type="ORF">JYB87_13015</name>
</gene>
<accession>A0ABX7QP17</accession>
<sequence>MGRVYRWVFGAALLIVNSANASDLISERFCADPSVHKFNNVYYVYATNDQDNSGEYWDSTDWRLFKSNDLTSWQDVGSFLNASVFTWADTNAKAWAPAAYARNGKYYFYAPVGGKQIGVAVSDSPEGPFVDPIGKALVESPRDANAGDEPIDPAIFIDADGQAYMYFGTRVPKVVKLGKDMLTTEGQILEVVINGFPESDKKKKYGEAPYLHEHNGIYYFSFSTGWPGQIVYATGDSPLGPFQYQGVIIDYLDISTNHHAILQDGDKSYIFYHDNAKQGGGDHKRSILYLPLTYSPSGEIYRVK</sequence>
<dbReference type="InterPro" id="IPR006710">
    <property type="entry name" value="Glyco_hydro_43"/>
</dbReference>
<evidence type="ECO:0000256" key="2">
    <source>
        <dbReference type="ARBA" id="ARBA00022651"/>
    </source>
</evidence>
<keyword evidence="2" id="KW-0858">Xylan degradation</keyword>
<keyword evidence="9" id="KW-1185">Reference proteome</keyword>
<evidence type="ECO:0000256" key="1">
    <source>
        <dbReference type="ARBA" id="ARBA00009865"/>
    </source>
</evidence>
<dbReference type="CDD" id="cd08990">
    <property type="entry name" value="GH43_AXH_like"/>
    <property type="match status" value="1"/>
</dbReference>
<dbReference type="PANTHER" id="PTHR43772">
    <property type="entry name" value="ENDO-1,4-BETA-XYLANASE"/>
    <property type="match status" value="1"/>
</dbReference>
<keyword evidence="2" id="KW-0624">Polysaccharide degradation</keyword>
<dbReference type="InterPro" id="IPR052176">
    <property type="entry name" value="Glycosyl_Hydrlase_43_Enz"/>
</dbReference>
<keyword evidence="7" id="KW-0732">Signal</keyword>
<proteinExistence type="inferred from homology"/>
<dbReference type="Proteomes" id="UP000662770">
    <property type="component" value="Chromosome"/>
</dbReference>
<reference evidence="8 9" key="1">
    <citation type="submission" date="2021-03" db="EMBL/GenBank/DDBJ databases">
        <title>Novel species identification of genus Shewanella.</title>
        <authorList>
            <person name="Liu G."/>
            <person name="Zhang Q."/>
        </authorList>
    </citation>
    <scope>NUCLEOTIDE SEQUENCE [LARGE SCALE GENOMIC DNA]</scope>
    <source>
        <strain evidence="8 9">FJAT-51800</strain>
    </source>
</reference>
<dbReference type="EMBL" id="CP071503">
    <property type="protein sequence ID" value="QSX32666.1"/>
    <property type="molecule type" value="Genomic_DNA"/>
</dbReference>
<comment type="similarity">
    <text evidence="1 6">Belongs to the glycosyl hydrolase 43 family.</text>
</comment>
<evidence type="ECO:0000256" key="4">
    <source>
        <dbReference type="ARBA" id="ARBA00023277"/>
    </source>
</evidence>
<evidence type="ECO:0000313" key="9">
    <source>
        <dbReference type="Proteomes" id="UP000662770"/>
    </source>
</evidence>
<evidence type="ECO:0000256" key="6">
    <source>
        <dbReference type="RuleBase" id="RU361187"/>
    </source>
</evidence>